<dbReference type="AlphaFoldDB" id="A0A0F9KRS4"/>
<comment type="caution">
    <text evidence="1">The sequence shown here is derived from an EMBL/GenBank/DDBJ whole genome shotgun (WGS) entry which is preliminary data.</text>
</comment>
<protein>
    <submittedName>
        <fullName evidence="1">Uncharacterized protein</fullName>
    </submittedName>
</protein>
<organism evidence="1">
    <name type="scientific">marine sediment metagenome</name>
    <dbReference type="NCBI Taxonomy" id="412755"/>
    <lineage>
        <taxon>unclassified sequences</taxon>
        <taxon>metagenomes</taxon>
        <taxon>ecological metagenomes</taxon>
    </lineage>
</organism>
<evidence type="ECO:0000313" key="1">
    <source>
        <dbReference type="EMBL" id="KKM18050.1"/>
    </source>
</evidence>
<reference evidence="1" key="1">
    <citation type="journal article" date="2015" name="Nature">
        <title>Complex archaea that bridge the gap between prokaryotes and eukaryotes.</title>
        <authorList>
            <person name="Spang A."/>
            <person name="Saw J.H."/>
            <person name="Jorgensen S.L."/>
            <person name="Zaremba-Niedzwiedzka K."/>
            <person name="Martijn J."/>
            <person name="Lind A.E."/>
            <person name="van Eijk R."/>
            <person name="Schleper C."/>
            <person name="Guy L."/>
            <person name="Ettema T.J."/>
        </authorList>
    </citation>
    <scope>NUCLEOTIDE SEQUENCE</scope>
</reference>
<proteinExistence type="predicted"/>
<accession>A0A0F9KRS4</accession>
<dbReference type="EMBL" id="LAZR01014311">
    <property type="protein sequence ID" value="KKM18050.1"/>
    <property type="molecule type" value="Genomic_DNA"/>
</dbReference>
<name>A0A0F9KRS4_9ZZZZ</name>
<sequence length="41" mass="4969">MTDRRKHEIKKTAKFQANGNRKIYPHYGDNFYNECTQILHT</sequence>
<gene>
    <name evidence="1" type="ORF">LCGC14_1669580</name>
</gene>